<dbReference type="PANTHER" id="PTHR40031:SF1">
    <property type="entry name" value="MEMBRANE-BOUND METAL-DEPENDENT HYDROLASE"/>
    <property type="match status" value="1"/>
</dbReference>
<dbReference type="Proteomes" id="UP001596472">
    <property type="component" value="Unassembled WGS sequence"/>
</dbReference>
<proteinExistence type="predicted"/>
<dbReference type="PANTHER" id="PTHR40031">
    <property type="entry name" value="HYPOTHETICAL MEMBRANE SPANNING PROTEIN"/>
    <property type="match status" value="1"/>
</dbReference>
<keyword evidence="1" id="KW-1133">Transmembrane helix</keyword>
<protein>
    <submittedName>
        <fullName evidence="2">Metal-dependent hydrolase</fullName>
    </submittedName>
</protein>
<keyword evidence="1" id="KW-0472">Membrane</keyword>
<dbReference type="InterPro" id="IPR007404">
    <property type="entry name" value="YdjM-like"/>
</dbReference>
<dbReference type="InterPro" id="IPR053170">
    <property type="entry name" value="Transcription_regulator"/>
</dbReference>
<keyword evidence="3" id="KW-1185">Reference proteome</keyword>
<organism evidence="2 3">
    <name type="scientific">Haloferula chungangensis</name>
    <dbReference type="NCBI Taxonomy" id="1048331"/>
    <lineage>
        <taxon>Bacteria</taxon>
        <taxon>Pseudomonadati</taxon>
        <taxon>Verrucomicrobiota</taxon>
        <taxon>Verrucomicrobiia</taxon>
        <taxon>Verrucomicrobiales</taxon>
        <taxon>Verrucomicrobiaceae</taxon>
        <taxon>Haloferula</taxon>
    </lineage>
</organism>
<accession>A0ABW2L6K3</accession>
<evidence type="ECO:0000256" key="1">
    <source>
        <dbReference type="SAM" id="Phobius"/>
    </source>
</evidence>
<dbReference type="RefSeq" id="WP_379710397.1">
    <property type="nucleotide sequence ID" value="NZ_JBHTBS010000002.1"/>
</dbReference>
<feature type="transmembrane region" description="Helical" evidence="1">
    <location>
        <begin position="94"/>
        <end position="117"/>
    </location>
</feature>
<evidence type="ECO:0000313" key="2">
    <source>
        <dbReference type="EMBL" id="MFC7336765.1"/>
    </source>
</evidence>
<dbReference type="GO" id="GO:0016787">
    <property type="term" value="F:hydrolase activity"/>
    <property type="evidence" value="ECO:0007669"/>
    <property type="project" value="UniProtKB-KW"/>
</dbReference>
<keyword evidence="2" id="KW-0378">Hydrolase</keyword>
<feature type="transmembrane region" description="Helical" evidence="1">
    <location>
        <begin position="161"/>
        <end position="181"/>
    </location>
</feature>
<sequence length="370" mass="42262">MDLITQAALGAVVGELVLGKKLGRSAIGWGALFGVLPDSDAILAPFLDTAWDLRIHRGLSHSLLLTLILTFALAKPLAKRWKKQKVTPQRAGCFVFLVWSTHVLIDCFTVYGTQVLWPFPGDSVSFDNLFIIDPLFTVPLLVAVIWGLFIKAPQWKKGLGVRMAAICLGISCVYVGLSFGAKSAVSSAVKQDLVRRGVTYERKMEAPAPFGILLWRCLIERDGEIWMSYRSLLDGDEPLVWTIFPRHEEVLDQWCENPDAWQVREVRRFSKDWCIARQTRKGVWLVDLRFGEYREWDKRGLELRPLGFAWEFQIDGRGDPLKKADREMKEMKPMLGRMWGRIWGFQDEWSDRPRLIGNPAVPQEYLGTVR</sequence>
<evidence type="ECO:0000313" key="3">
    <source>
        <dbReference type="Proteomes" id="UP001596472"/>
    </source>
</evidence>
<keyword evidence="1" id="KW-0812">Transmembrane</keyword>
<feature type="transmembrane region" description="Helical" evidence="1">
    <location>
        <begin position="55"/>
        <end position="74"/>
    </location>
</feature>
<comment type="caution">
    <text evidence="2">The sequence shown here is derived from an EMBL/GenBank/DDBJ whole genome shotgun (WGS) entry which is preliminary data.</text>
</comment>
<feature type="transmembrane region" description="Helical" evidence="1">
    <location>
        <begin position="129"/>
        <end position="149"/>
    </location>
</feature>
<reference evidence="3" key="1">
    <citation type="journal article" date="2019" name="Int. J. Syst. Evol. Microbiol.">
        <title>The Global Catalogue of Microorganisms (GCM) 10K type strain sequencing project: providing services to taxonomists for standard genome sequencing and annotation.</title>
        <authorList>
            <consortium name="The Broad Institute Genomics Platform"/>
            <consortium name="The Broad Institute Genome Sequencing Center for Infectious Disease"/>
            <person name="Wu L."/>
            <person name="Ma J."/>
        </authorList>
    </citation>
    <scope>NUCLEOTIDE SEQUENCE [LARGE SCALE GENOMIC DNA]</scope>
    <source>
        <strain evidence="3">CGMCC 4.1467</strain>
    </source>
</reference>
<gene>
    <name evidence="2" type="ORF">ACFQY0_06220</name>
</gene>
<dbReference type="EMBL" id="JBHTBS010000002">
    <property type="protein sequence ID" value="MFC7336765.1"/>
    <property type="molecule type" value="Genomic_DNA"/>
</dbReference>
<name>A0ABW2L6K3_9BACT</name>
<dbReference type="Pfam" id="PF04307">
    <property type="entry name" value="YdjM"/>
    <property type="match status" value="1"/>
</dbReference>